<evidence type="ECO:0000313" key="2">
    <source>
        <dbReference type="EMBL" id="MRH42810.1"/>
    </source>
</evidence>
<dbReference type="EMBL" id="WJNG01000007">
    <property type="protein sequence ID" value="MRH42810.1"/>
    <property type="molecule type" value="Genomic_DNA"/>
</dbReference>
<keyword evidence="1" id="KW-0812">Transmembrane</keyword>
<feature type="transmembrane region" description="Helical" evidence="1">
    <location>
        <begin position="12"/>
        <end position="31"/>
    </location>
</feature>
<accession>A0A6A8DBZ1</accession>
<sequence>MNNLNLLKSILDLGVLALFSFMFVGYALFIYPVEILNQLVDPEVKQKRVKYAPQID</sequence>
<dbReference type="Proteomes" id="UP000799092">
    <property type="component" value="Unassembled WGS sequence"/>
</dbReference>
<keyword evidence="1" id="KW-1133">Transmembrane helix</keyword>
<reference evidence="2" key="1">
    <citation type="submission" date="2019-11" db="EMBL/GenBank/DDBJ databases">
        <authorList>
            <person name="Li J."/>
        </authorList>
    </citation>
    <scope>NUCLEOTIDE SEQUENCE</scope>
    <source>
        <strain evidence="2">B6B</strain>
    </source>
</reference>
<protein>
    <submittedName>
        <fullName evidence="2">Uncharacterized protein</fullName>
    </submittedName>
</protein>
<keyword evidence="1" id="KW-0472">Membrane</keyword>
<keyword evidence="3" id="KW-1185">Reference proteome</keyword>
<gene>
    <name evidence="2" type="ORF">GH741_08945</name>
</gene>
<proteinExistence type="predicted"/>
<evidence type="ECO:0000313" key="3">
    <source>
        <dbReference type="Proteomes" id="UP000799092"/>
    </source>
</evidence>
<dbReference type="AlphaFoldDB" id="A0A6A8DBZ1"/>
<organism evidence="2 3">
    <name type="scientific">Aquibacillus halophilus</name>
    <dbReference type="NCBI Taxonomy" id="930132"/>
    <lineage>
        <taxon>Bacteria</taxon>
        <taxon>Bacillati</taxon>
        <taxon>Bacillota</taxon>
        <taxon>Bacilli</taxon>
        <taxon>Bacillales</taxon>
        <taxon>Bacillaceae</taxon>
        <taxon>Aquibacillus</taxon>
    </lineage>
</organism>
<comment type="caution">
    <text evidence="2">The sequence shown here is derived from an EMBL/GenBank/DDBJ whole genome shotgun (WGS) entry which is preliminary data.</text>
</comment>
<name>A0A6A8DBZ1_9BACI</name>
<dbReference type="RefSeq" id="WP_153736457.1">
    <property type="nucleotide sequence ID" value="NZ_WJNG01000007.1"/>
</dbReference>
<evidence type="ECO:0000256" key="1">
    <source>
        <dbReference type="SAM" id="Phobius"/>
    </source>
</evidence>